<proteinExistence type="predicted"/>
<gene>
    <name evidence="2" type="ORF">EV186_103141</name>
</gene>
<dbReference type="RefSeq" id="WP_133850426.1">
    <property type="nucleotide sequence ID" value="NZ_SNXZ01000003.1"/>
</dbReference>
<dbReference type="SMART" id="SM00464">
    <property type="entry name" value="LON"/>
    <property type="match status" value="1"/>
</dbReference>
<accession>A0A4R6SB71</accession>
<dbReference type="InterPro" id="IPR015947">
    <property type="entry name" value="PUA-like_sf"/>
</dbReference>
<dbReference type="Pfam" id="PF02190">
    <property type="entry name" value="LON_substr_bdg"/>
    <property type="match status" value="1"/>
</dbReference>
<reference evidence="2 3" key="1">
    <citation type="submission" date="2019-03" db="EMBL/GenBank/DDBJ databases">
        <title>Genomic Encyclopedia of Type Strains, Phase IV (KMG-IV): sequencing the most valuable type-strain genomes for metagenomic binning, comparative biology and taxonomic classification.</title>
        <authorList>
            <person name="Goeker M."/>
        </authorList>
    </citation>
    <scope>NUCLEOTIDE SEQUENCE [LARGE SCALE GENOMIC DNA]</scope>
    <source>
        <strain evidence="2 3">DSM 45361</strain>
    </source>
</reference>
<evidence type="ECO:0000313" key="2">
    <source>
        <dbReference type="EMBL" id="TDP97180.1"/>
    </source>
</evidence>
<protein>
    <recommendedName>
        <fullName evidence="1">Lon N-terminal domain-containing protein</fullName>
    </recommendedName>
</protein>
<sequence>MAESLPLFPLQTVLLPGAHLPLHIFEPRYRQLTADLIKGTVPERRFGVIGLTPSAEVEIERVEQLQPVGCASLLREAKSLPDGRFDVVTTGERRFRLLDLDTSAAPYLVGSVEWLEDEDISAAPADKVALLCESARAAHRRYCAVAWQPGEWKEPETDVPPDELAYVLAADCLLTFEDRQKLLEDNRPLHRLRTIGQLLSREAGIMSTLHAVPAPPPKYRTPFSQN</sequence>
<evidence type="ECO:0000313" key="3">
    <source>
        <dbReference type="Proteomes" id="UP000295444"/>
    </source>
</evidence>
<comment type="caution">
    <text evidence="2">The sequence shown here is derived from an EMBL/GenBank/DDBJ whole genome shotgun (WGS) entry which is preliminary data.</text>
</comment>
<dbReference type="PROSITE" id="PS51787">
    <property type="entry name" value="LON_N"/>
    <property type="match status" value="1"/>
</dbReference>
<dbReference type="PANTHER" id="PTHR46732:SF8">
    <property type="entry name" value="ATP-DEPENDENT PROTEASE LA (LON) DOMAIN PROTEIN"/>
    <property type="match status" value="1"/>
</dbReference>
<dbReference type="SUPFAM" id="SSF88697">
    <property type="entry name" value="PUA domain-like"/>
    <property type="match status" value="1"/>
</dbReference>
<keyword evidence="3" id="KW-1185">Reference proteome</keyword>
<name>A0A4R6SB71_LABRH</name>
<dbReference type="AlphaFoldDB" id="A0A4R6SB71"/>
<evidence type="ECO:0000259" key="1">
    <source>
        <dbReference type="PROSITE" id="PS51787"/>
    </source>
</evidence>
<dbReference type="PANTHER" id="PTHR46732">
    <property type="entry name" value="ATP-DEPENDENT PROTEASE LA (LON) DOMAIN PROTEIN"/>
    <property type="match status" value="1"/>
</dbReference>
<dbReference type="Proteomes" id="UP000295444">
    <property type="component" value="Unassembled WGS sequence"/>
</dbReference>
<feature type="domain" description="Lon N-terminal" evidence="1">
    <location>
        <begin position="5"/>
        <end position="203"/>
    </location>
</feature>
<dbReference type="InterPro" id="IPR046336">
    <property type="entry name" value="Lon_prtase_N_sf"/>
</dbReference>
<organism evidence="2 3">
    <name type="scientific">Labedaea rhizosphaerae</name>
    <dbReference type="NCBI Taxonomy" id="598644"/>
    <lineage>
        <taxon>Bacteria</taxon>
        <taxon>Bacillati</taxon>
        <taxon>Actinomycetota</taxon>
        <taxon>Actinomycetes</taxon>
        <taxon>Pseudonocardiales</taxon>
        <taxon>Pseudonocardiaceae</taxon>
        <taxon>Labedaea</taxon>
    </lineage>
</organism>
<dbReference type="Gene3D" id="2.30.130.40">
    <property type="entry name" value="LON domain-like"/>
    <property type="match status" value="1"/>
</dbReference>
<dbReference type="OrthoDB" id="25394at2"/>
<dbReference type="EMBL" id="SNXZ01000003">
    <property type="protein sequence ID" value="TDP97180.1"/>
    <property type="molecule type" value="Genomic_DNA"/>
</dbReference>
<dbReference type="InterPro" id="IPR003111">
    <property type="entry name" value="Lon_prtase_N"/>
</dbReference>